<dbReference type="InterPro" id="IPR023210">
    <property type="entry name" value="NADP_OxRdtase_dom"/>
</dbReference>
<dbReference type="Proteomes" id="UP000077755">
    <property type="component" value="Chromosome 8"/>
</dbReference>
<evidence type="ECO:0000256" key="1">
    <source>
        <dbReference type="ARBA" id="ARBA00007905"/>
    </source>
</evidence>
<dbReference type="Gene3D" id="3.20.20.100">
    <property type="entry name" value="NADP-dependent oxidoreductase domain"/>
    <property type="match status" value="1"/>
</dbReference>
<protein>
    <recommendedName>
        <fullName evidence="4">NADP-dependent oxidoreductase domain-containing protein</fullName>
    </recommendedName>
</protein>
<dbReference type="PANTHER" id="PTHR43827">
    <property type="entry name" value="2,5-DIKETO-D-GLUCONIC ACID REDUCTASE"/>
    <property type="match status" value="1"/>
</dbReference>
<reference evidence="5" key="2">
    <citation type="submission" date="2022-03" db="EMBL/GenBank/DDBJ databases">
        <title>Draft title - Genomic analysis of global carrot germplasm unveils the trajectory of domestication and the origin of high carotenoid orange carrot.</title>
        <authorList>
            <person name="Iorizzo M."/>
            <person name="Ellison S."/>
            <person name="Senalik D."/>
            <person name="Macko-Podgorni A."/>
            <person name="Grzebelus D."/>
            <person name="Bostan H."/>
            <person name="Rolling W."/>
            <person name="Curaba J."/>
            <person name="Simon P."/>
        </authorList>
    </citation>
    <scope>NUCLEOTIDE SEQUENCE</scope>
    <source>
        <tissue evidence="5">Leaf</tissue>
    </source>
</reference>
<gene>
    <name evidence="5" type="ORF">DCAR_0831450</name>
</gene>
<accession>A0AAF0XRU3</accession>
<evidence type="ECO:0000259" key="4">
    <source>
        <dbReference type="Pfam" id="PF00248"/>
    </source>
</evidence>
<proteinExistence type="inferred from homology"/>
<evidence type="ECO:0000313" key="6">
    <source>
        <dbReference type="Proteomes" id="UP000077755"/>
    </source>
</evidence>
<sequence length="144" mass="16388">MARSVYSSPGSKRARAGDALRYLLYACIVRRIIMSLTLSTGCRAFWGTKGVLESEFLMKIAKSKGTPVARIALRRAYEQGVIIVVNSFNKERLKQNLDIFEWELSNEGSKKIAAIRQRRANLEQLFISETSPFRTVQELWDGEL</sequence>
<evidence type="ECO:0000313" key="5">
    <source>
        <dbReference type="EMBL" id="WOH11954.1"/>
    </source>
</evidence>
<dbReference type="KEGG" id="dcr:108198258"/>
<reference evidence="5" key="1">
    <citation type="journal article" date="2016" name="Nat. Genet.">
        <title>A high-quality carrot genome assembly provides new insights into carotenoid accumulation and asterid genome evolution.</title>
        <authorList>
            <person name="Iorizzo M."/>
            <person name="Ellison S."/>
            <person name="Senalik D."/>
            <person name="Zeng P."/>
            <person name="Satapoomin P."/>
            <person name="Huang J."/>
            <person name="Bowman M."/>
            <person name="Iovene M."/>
            <person name="Sanseverino W."/>
            <person name="Cavagnaro P."/>
            <person name="Yildiz M."/>
            <person name="Macko-Podgorni A."/>
            <person name="Moranska E."/>
            <person name="Grzebelus E."/>
            <person name="Grzebelus D."/>
            <person name="Ashrafi H."/>
            <person name="Zheng Z."/>
            <person name="Cheng S."/>
            <person name="Spooner D."/>
            <person name="Van Deynze A."/>
            <person name="Simon P."/>
        </authorList>
    </citation>
    <scope>NUCLEOTIDE SEQUENCE</scope>
    <source>
        <tissue evidence="5">Leaf</tissue>
    </source>
</reference>
<dbReference type="InterPro" id="IPR020471">
    <property type="entry name" value="AKR"/>
</dbReference>
<dbReference type="GO" id="GO:0016616">
    <property type="term" value="F:oxidoreductase activity, acting on the CH-OH group of donors, NAD or NADP as acceptor"/>
    <property type="evidence" value="ECO:0007669"/>
    <property type="project" value="UniProtKB-ARBA"/>
</dbReference>
<evidence type="ECO:0000256" key="2">
    <source>
        <dbReference type="ARBA" id="ARBA00022857"/>
    </source>
</evidence>
<keyword evidence="2" id="KW-0521">NADP</keyword>
<comment type="similarity">
    <text evidence="1">Belongs to the aldo/keto reductase family.</text>
</comment>
<keyword evidence="3" id="KW-0560">Oxidoreductase</keyword>
<organism evidence="5 6">
    <name type="scientific">Daucus carota subsp. sativus</name>
    <name type="common">Carrot</name>
    <dbReference type="NCBI Taxonomy" id="79200"/>
    <lineage>
        <taxon>Eukaryota</taxon>
        <taxon>Viridiplantae</taxon>
        <taxon>Streptophyta</taxon>
        <taxon>Embryophyta</taxon>
        <taxon>Tracheophyta</taxon>
        <taxon>Spermatophyta</taxon>
        <taxon>Magnoliopsida</taxon>
        <taxon>eudicotyledons</taxon>
        <taxon>Gunneridae</taxon>
        <taxon>Pentapetalae</taxon>
        <taxon>asterids</taxon>
        <taxon>campanulids</taxon>
        <taxon>Apiales</taxon>
        <taxon>Apiaceae</taxon>
        <taxon>Apioideae</taxon>
        <taxon>Scandiceae</taxon>
        <taxon>Daucinae</taxon>
        <taxon>Daucus</taxon>
        <taxon>Daucus sect. Daucus</taxon>
    </lineage>
</organism>
<name>A0AAF0XRU3_DAUCS</name>
<dbReference type="Pfam" id="PF00248">
    <property type="entry name" value="Aldo_ket_red"/>
    <property type="match status" value="1"/>
</dbReference>
<evidence type="ECO:0000256" key="3">
    <source>
        <dbReference type="ARBA" id="ARBA00023002"/>
    </source>
</evidence>
<dbReference type="SUPFAM" id="SSF51430">
    <property type="entry name" value="NAD(P)-linked oxidoreductase"/>
    <property type="match status" value="1"/>
</dbReference>
<feature type="domain" description="NADP-dependent oxidoreductase" evidence="4">
    <location>
        <begin position="55"/>
        <end position="115"/>
    </location>
</feature>
<keyword evidence="6" id="KW-1185">Reference proteome</keyword>
<dbReference type="AlphaFoldDB" id="A0AAF0XRU3"/>
<dbReference type="InterPro" id="IPR036812">
    <property type="entry name" value="NAD(P)_OxRdtase_dom_sf"/>
</dbReference>
<dbReference type="PANTHER" id="PTHR43827:SF3">
    <property type="entry name" value="NADP-DEPENDENT OXIDOREDUCTASE DOMAIN-CONTAINING PROTEIN"/>
    <property type="match status" value="1"/>
</dbReference>
<dbReference type="EMBL" id="CP093350">
    <property type="protein sequence ID" value="WOH11954.1"/>
    <property type="molecule type" value="Genomic_DNA"/>
</dbReference>